<accession>A0A8J2S4G9</accession>
<comment type="caution">
    <text evidence="2">The sequence shown here is derived from an EMBL/GenBank/DDBJ whole genome shotgun (WGS) entry which is preliminary data.</text>
</comment>
<dbReference type="PANTHER" id="PTHR46406:SF1">
    <property type="entry name" value="NITRIC OXIDE-ASSOCIATED PROTEIN 1"/>
    <property type="match status" value="1"/>
</dbReference>
<dbReference type="Gene3D" id="3.40.50.300">
    <property type="entry name" value="P-loop containing nucleotide triphosphate hydrolases"/>
    <property type="match status" value="1"/>
</dbReference>
<dbReference type="EMBL" id="CAKKLH010000303">
    <property type="protein sequence ID" value="CAH0110382.1"/>
    <property type="molecule type" value="Genomic_DNA"/>
</dbReference>
<dbReference type="PROSITE" id="PS51721">
    <property type="entry name" value="G_CP"/>
    <property type="match status" value="1"/>
</dbReference>
<dbReference type="SUPFAM" id="SSF52540">
    <property type="entry name" value="P-loop containing nucleoside triphosphate hydrolases"/>
    <property type="match status" value="2"/>
</dbReference>
<evidence type="ECO:0000313" key="3">
    <source>
        <dbReference type="Proteomes" id="UP000789390"/>
    </source>
</evidence>
<dbReference type="InterPro" id="IPR027417">
    <property type="entry name" value="P-loop_NTPase"/>
</dbReference>
<evidence type="ECO:0000259" key="1">
    <source>
        <dbReference type="PROSITE" id="PS51721"/>
    </source>
</evidence>
<dbReference type="AlphaFoldDB" id="A0A8J2S4G9"/>
<dbReference type="Pfam" id="PF01926">
    <property type="entry name" value="MMR_HSR1"/>
    <property type="match status" value="1"/>
</dbReference>
<sequence>MISMCYRTRRHVFALRNIYCNRKYLNSTNSASEESHHVGLDSKENSHPDVYIDARDKVSELRHEVRVKITNKEIESKIIYNSFVDSFTDRTRFLNRVRKYKILDVKEKHRRKDELLDKEVDSIIASLVIEKSSDANKEETQIEEELSHEDSADDSVTFPYLAHTPINRKLEHFKATRKAQLKELHLSDELSYGTPNQDIPVSIIPCGGCGAKLHCQSPSIPGYLPSEIFTSFQTHELRGQICQRCRFLRDHDVALNVNISPEEYPKVISVIRDQIAMVILVVDLLDFPCSIWPGLLDIIGTKRPVCVVGNKVDLIPKDSKGYLNHIKECLVNELENSGMNRANIKHVSLMSATSGYGVEQLISKIQNSWGFRGDVYLLGCTNVGKSSLFNALINSDFCKTQAIDLLERATVSAWPGTTLNLLKFPMLRPSSIRLRERTLRLIAERRSHATEESIRKSNLKETRNREFATLIGGHIGRTFSIKKKEEVEVSDPFSLRADVIPGEDEARHFNPKHKDFAESKWCYDTPGTINPSQILTLLTLEELMRTLPKKLIRPRTVLIKPGMTYFLAGLGRIDYVDGPHSLLLTTLASSNLPLTLINHQDADQMYQELLGSPILGVPFGSERRLKHWPGLSGKEVTVTGVGWKESAVDIVLSSAGWVAVTGEEGTQYNLKAYTPSGRGIHVRKPPLLPRAVMLRGSRLSYSQGFRNDVIWAEFRCLITKQNCQSFVNQPDSSRTFAKIVVVGVALLPVFRKCSPQVE</sequence>
<organism evidence="2 3">
    <name type="scientific">Daphnia galeata</name>
    <dbReference type="NCBI Taxonomy" id="27404"/>
    <lineage>
        <taxon>Eukaryota</taxon>
        <taxon>Metazoa</taxon>
        <taxon>Ecdysozoa</taxon>
        <taxon>Arthropoda</taxon>
        <taxon>Crustacea</taxon>
        <taxon>Branchiopoda</taxon>
        <taxon>Diplostraca</taxon>
        <taxon>Cladocera</taxon>
        <taxon>Anomopoda</taxon>
        <taxon>Daphniidae</taxon>
        <taxon>Daphnia</taxon>
    </lineage>
</organism>
<evidence type="ECO:0000313" key="2">
    <source>
        <dbReference type="EMBL" id="CAH0110382.1"/>
    </source>
</evidence>
<keyword evidence="3" id="KW-1185">Reference proteome</keyword>
<dbReference type="GO" id="GO:0005525">
    <property type="term" value="F:GTP binding"/>
    <property type="evidence" value="ECO:0007669"/>
    <property type="project" value="InterPro"/>
</dbReference>
<dbReference type="PANTHER" id="PTHR46406">
    <property type="entry name" value="NITRIC OXIDE-ASSOCIATED PROTEIN 1"/>
    <property type="match status" value="1"/>
</dbReference>
<reference evidence="2" key="1">
    <citation type="submission" date="2021-11" db="EMBL/GenBank/DDBJ databases">
        <authorList>
            <person name="Schell T."/>
        </authorList>
    </citation>
    <scope>NUCLEOTIDE SEQUENCE</scope>
    <source>
        <strain evidence="2">M5</strain>
    </source>
</reference>
<protein>
    <recommendedName>
        <fullName evidence="1">CP-type G domain-containing protein</fullName>
    </recommendedName>
</protein>
<name>A0A8J2S4G9_9CRUS</name>
<dbReference type="CDD" id="cd01855">
    <property type="entry name" value="YqeH"/>
    <property type="match status" value="1"/>
</dbReference>
<dbReference type="InterPro" id="IPR030378">
    <property type="entry name" value="G_CP_dom"/>
</dbReference>
<dbReference type="OrthoDB" id="1696305at2759"/>
<proteinExistence type="predicted"/>
<feature type="domain" description="CP-type G" evidence="1">
    <location>
        <begin position="264"/>
        <end position="531"/>
    </location>
</feature>
<dbReference type="Proteomes" id="UP000789390">
    <property type="component" value="Unassembled WGS sequence"/>
</dbReference>
<dbReference type="InterPro" id="IPR052807">
    <property type="entry name" value="Mito_transl_resp_regulator"/>
</dbReference>
<dbReference type="InterPro" id="IPR006073">
    <property type="entry name" value="GTP-bd"/>
</dbReference>
<gene>
    <name evidence="2" type="ORF">DGAL_LOCUS13948</name>
</gene>